<evidence type="ECO:0000256" key="1">
    <source>
        <dbReference type="ARBA" id="ARBA00000085"/>
    </source>
</evidence>
<keyword evidence="6" id="KW-1133">Transmembrane helix</keyword>
<dbReference type="PRINTS" id="PR00344">
    <property type="entry name" value="BCTRLSENSOR"/>
</dbReference>
<comment type="caution">
    <text evidence="10">The sequence shown here is derived from an EMBL/GenBank/DDBJ whole genome shotgun (WGS) entry which is preliminary data.</text>
</comment>
<accession>A0A7U7GFS3</accession>
<dbReference type="PROSITE" id="PS50112">
    <property type="entry name" value="PAS"/>
    <property type="match status" value="2"/>
</dbReference>
<evidence type="ECO:0000256" key="3">
    <source>
        <dbReference type="ARBA" id="ARBA00022553"/>
    </source>
</evidence>
<dbReference type="InterPro" id="IPR004358">
    <property type="entry name" value="Sig_transdc_His_kin-like_C"/>
</dbReference>
<dbReference type="AlphaFoldDB" id="A0A7U7GFS3"/>
<feature type="transmembrane region" description="Helical" evidence="6">
    <location>
        <begin position="77"/>
        <end position="98"/>
    </location>
</feature>
<evidence type="ECO:0000256" key="5">
    <source>
        <dbReference type="SAM" id="MobiDB-lite"/>
    </source>
</evidence>
<dbReference type="InterPro" id="IPR005467">
    <property type="entry name" value="His_kinase_dom"/>
</dbReference>
<feature type="compositionally biased region" description="Low complexity" evidence="5">
    <location>
        <begin position="1"/>
        <end position="11"/>
    </location>
</feature>
<dbReference type="SUPFAM" id="SSF55785">
    <property type="entry name" value="PYP-like sensor domain (PAS domain)"/>
    <property type="match status" value="3"/>
</dbReference>
<feature type="domain" description="PAS" evidence="8">
    <location>
        <begin position="257"/>
        <end position="308"/>
    </location>
</feature>
<reference evidence="10 11" key="1">
    <citation type="journal article" date="2014" name="ISME J.">
        <title>Candidatus Competibacter-lineage genomes retrieved from metagenomes reveal functional metabolic diversity.</title>
        <authorList>
            <person name="McIlroy S.J."/>
            <person name="Albertsen M."/>
            <person name="Andresen E.K."/>
            <person name="Saunders A.M."/>
            <person name="Kristiansen R."/>
            <person name="Stokholm-Bjerregaard M."/>
            <person name="Nielsen K.L."/>
            <person name="Nielsen P.H."/>
        </authorList>
    </citation>
    <scope>NUCLEOTIDE SEQUENCE [LARGE SCALE GENOMIC DNA]</scope>
    <source>
        <strain evidence="10 11">Run_B_J11</strain>
    </source>
</reference>
<gene>
    <name evidence="10" type="ORF">BN874_790021</name>
</gene>
<name>A0A7U7GFS3_9GAMM</name>
<dbReference type="InterPro" id="IPR000700">
    <property type="entry name" value="PAS-assoc_C"/>
</dbReference>
<dbReference type="Gene3D" id="1.10.287.130">
    <property type="match status" value="1"/>
</dbReference>
<feature type="coiled-coil region" evidence="4">
    <location>
        <begin position="109"/>
        <end position="136"/>
    </location>
</feature>
<dbReference type="InterPro" id="IPR036097">
    <property type="entry name" value="HisK_dim/P_sf"/>
</dbReference>
<evidence type="ECO:0000313" key="10">
    <source>
        <dbReference type="EMBL" id="CDH47310.1"/>
    </source>
</evidence>
<keyword evidence="10" id="KW-0418">Kinase</keyword>
<feature type="domain" description="PAC" evidence="9">
    <location>
        <begin position="332"/>
        <end position="384"/>
    </location>
</feature>
<evidence type="ECO:0000259" key="9">
    <source>
        <dbReference type="PROSITE" id="PS50113"/>
    </source>
</evidence>
<dbReference type="Gene3D" id="3.30.450.20">
    <property type="entry name" value="PAS domain"/>
    <property type="match status" value="3"/>
</dbReference>
<dbReference type="PANTHER" id="PTHR43065">
    <property type="entry name" value="SENSOR HISTIDINE KINASE"/>
    <property type="match status" value="1"/>
</dbReference>
<feature type="domain" description="PAS" evidence="8">
    <location>
        <begin position="126"/>
        <end position="171"/>
    </location>
</feature>
<dbReference type="EC" id="2.7.13.3" evidence="2"/>
<protein>
    <recommendedName>
        <fullName evidence="2">histidine kinase</fullName>
        <ecNumber evidence="2">2.7.13.3</ecNumber>
    </recommendedName>
</protein>
<feature type="domain" description="Histidine kinase" evidence="7">
    <location>
        <begin position="519"/>
        <end position="763"/>
    </location>
</feature>
<evidence type="ECO:0000259" key="8">
    <source>
        <dbReference type="PROSITE" id="PS50112"/>
    </source>
</evidence>
<dbReference type="InterPro" id="IPR003661">
    <property type="entry name" value="HisK_dim/P_dom"/>
</dbReference>
<keyword evidence="6" id="KW-0472">Membrane</keyword>
<feature type="domain" description="PAC" evidence="9">
    <location>
        <begin position="204"/>
        <end position="256"/>
    </location>
</feature>
<evidence type="ECO:0000256" key="2">
    <source>
        <dbReference type="ARBA" id="ARBA00012438"/>
    </source>
</evidence>
<keyword evidence="11" id="KW-1185">Reference proteome</keyword>
<dbReference type="SMART" id="SM00091">
    <property type="entry name" value="PAS"/>
    <property type="match status" value="3"/>
</dbReference>
<sequence>MPLPCPSSITPSSPPSSIPQRHGWSRRFYLGLALAAIISTVIATALDPFSYHEILLDHWFGPVGQQTGGFIVMLRHAVWLLIPLGVVTVAALLWSWVLGQQVAQRTRQLQQELHERRQAEAALRESETRFRDITEAASDWIWEMDEQLRFTHLSERFYALTGIAPQYVIGRARWDLAAVDVAANAQKWRQHREMLEKHLPFRDFVYQTQVGSSYGQDRFLKINGKPIYDSGGQFLGYRGTGTDITEQLKAEAALRESEVRLRRIIDLVPHMIFAKDRHGHFLLANRATADAYGLTVDELVNRSHSIVHGMEDEVARMLTDDLEVIETGNSKFIAEETFTDHAGHTRTLQTIKIPFLEPGSNEIAALGVAIDITEQKRAKEEVARMRLYLKNIIDSMPSVLIGVDPWGYITVLNQPAEQVSGVSWEAAQGRFFGDVFPQLEGQFEQVRQAIRLGRTIKTPRMTLDAQGELHYADVMVYPLMADGGRGAVIRMDDVTARVRIESMMVQTEKMLSVGGLAAGMAHEINNPLGVILQGCQNTLRRIDPAMPQNRAVAAAIGIDLDRLHRYLEQRQILHFLAGIREAGIRAAKIVSDMLSFSRRSETHFGLVDLEEMLETVLRLAVSDYDLKKKYDFKRIAIQRDYDPTLRMVHCDKTKIEQVILNLLKNAAQAMAEEGVPAPTIILRTRREAEYTLIEVLDNGPGMDEKTLKRIFEPFFTTKDVGVGTGLGLSVSYFIVTEQHNGRLSVTSKPGQGACFSIRLPLIREALP</sequence>
<dbReference type="SMART" id="SM00387">
    <property type="entry name" value="HATPase_c"/>
    <property type="match status" value="1"/>
</dbReference>
<evidence type="ECO:0000313" key="11">
    <source>
        <dbReference type="Proteomes" id="UP000019184"/>
    </source>
</evidence>
<keyword evidence="4" id="KW-0175">Coiled coil</keyword>
<dbReference type="SUPFAM" id="SSF55874">
    <property type="entry name" value="ATPase domain of HSP90 chaperone/DNA topoisomerase II/histidine kinase"/>
    <property type="match status" value="1"/>
</dbReference>
<dbReference type="OrthoDB" id="9772100at2"/>
<dbReference type="SMART" id="SM00388">
    <property type="entry name" value="HisKA"/>
    <property type="match status" value="1"/>
</dbReference>
<dbReference type="Proteomes" id="UP000019184">
    <property type="component" value="Unassembled WGS sequence"/>
</dbReference>
<keyword evidence="10" id="KW-0808">Transferase</keyword>
<evidence type="ECO:0000256" key="4">
    <source>
        <dbReference type="SAM" id="Coils"/>
    </source>
</evidence>
<dbReference type="InterPro" id="IPR036890">
    <property type="entry name" value="HATPase_C_sf"/>
</dbReference>
<proteinExistence type="predicted"/>
<dbReference type="RefSeq" id="WP_051498105.1">
    <property type="nucleotide sequence ID" value="NZ_CBTK010000297.1"/>
</dbReference>
<dbReference type="CDD" id="cd00082">
    <property type="entry name" value="HisKA"/>
    <property type="match status" value="1"/>
</dbReference>
<dbReference type="Pfam" id="PF13426">
    <property type="entry name" value="PAS_9"/>
    <property type="match status" value="1"/>
</dbReference>
<feature type="region of interest" description="Disordered" evidence="5">
    <location>
        <begin position="1"/>
        <end position="21"/>
    </location>
</feature>
<dbReference type="InterPro" id="IPR000014">
    <property type="entry name" value="PAS"/>
</dbReference>
<keyword evidence="3" id="KW-0597">Phosphoprotein</keyword>
<dbReference type="PROSITE" id="PS50113">
    <property type="entry name" value="PAC"/>
    <property type="match status" value="2"/>
</dbReference>
<comment type="catalytic activity">
    <reaction evidence="1">
        <text>ATP + protein L-histidine = ADP + protein N-phospho-L-histidine.</text>
        <dbReference type="EC" id="2.7.13.3"/>
    </reaction>
</comment>
<dbReference type="InterPro" id="IPR003594">
    <property type="entry name" value="HATPase_dom"/>
</dbReference>
<dbReference type="CDD" id="cd00130">
    <property type="entry name" value="PAS"/>
    <property type="match status" value="2"/>
</dbReference>
<dbReference type="PROSITE" id="PS50109">
    <property type="entry name" value="HIS_KIN"/>
    <property type="match status" value="1"/>
</dbReference>
<dbReference type="EMBL" id="CBTK010000297">
    <property type="protein sequence ID" value="CDH47310.1"/>
    <property type="molecule type" value="Genomic_DNA"/>
</dbReference>
<dbReference type="GO" id="GO:0000155">
    <property type="term" value="F:phosphorelay sensor kinase activity"/>
    <property type="evidence" value="ECO:0007669"/>
    <property type="project" value="InterPro"/>
</dbReference>
<dbReference type="Pfam" id="PF08448">
    <property type="entry name" value="PAS_4"/>
    <property type="match status" value="2"/>
</dbReference>
<feature type="transmembrane region" description="Helical" evidence="6">
    <location>
        <begin position="28"/>
        <end position="46"/>
    </location>
</feature>
<evidence type="ECO:0000256" key="6">
    <source>
        <dbReference type="SAM" id="Phobius"/>
    </source>
</evidence>
<dbReference type="NCBIfam" id="TIGR00229">
    <property type="entry name" value="sensory_box"/>
    <property type="match status" value="3"/>
</dbReference>
<organism evidence="10 11">
    <name type="scientific">Candidatus Contendobacter odensis Run_B_J11</name>
    <dbReference type="NCBI Taxonomy" id="1400861"/>
    <lineage>
        <taxon>Bacteria</taxon>
        <taxon>Pseudomonadati</taxon>
        <taxon>Pseudomonadota</taxon>
        <taxon>Gammaproteobacteria</taxon>
        <taxon>Candidatus Competibacteraceae</taxon>
        <taxon>Candidatus Contendibacter</taxon>
    </lineage>
</organism>
<dbReference type="InterPro" id="IPR013656">
    <property type="entry name" value="PAS_4"/>
</dbReference>
<evidence type="ECO:0000259" key="7">
    <source>
        <dbReference type="PROSITE" id="PS50109"/>
    </source>
</evidence>
<dbReference type="SUPFAM" id="SSF47384">
    <property type="entry name" value="Homodimeric domain of signal transducing histidine kinase"/>
    <property type="match status" value="1"/>
</dbReference>
<dbReference type="PANTHER" id="PTHR43065:SF42">
    <property type="entry name" value="TWO-COMPONENT SENSOR PPRA"/>
    <property type="match status" value="1"/>
</dbReference>
<dbReference type="InterPro" id="IPR035965">
    <property type="entry name" value="PAS-like_dom_sf"/>
</dbReference>
<dbReference type="Pfam" id="PF02518">
    <property type="entry name" value="HATPase_c"/>
    <property type="match status" value="1"/>
</dbReference>
<dbReference type="Gene3D" id="3.30.565.10">
    <property type="entry name" value="Histidine kinase-like ATPase, C-terminal domain"/>
    <property type="match status" value="1"/>
</dbReference>
<keyword evidence="6" id="KW-0812">Transmembrane</keyword>